<dbReference type="PANTHER" id="PTHR34154:SF3">
    <property type="entry name" value="ALKALI-SENSITIVE LINKAGE PROTEIN 1"/>
    <property type="match status" value="1"/>
</dbReference>
<dbReference type="NCBIfam" id="TIGR02937">
    <property type="entry name" value="sigma70-ECF"/>
    <property type="match status" value="1"/>
</dbReference>
<evidence type="ECO:0000313" key="4">
    <source>
        <dbReference type="EMBL" id="MFC4591581.1"/>
    </source>
</evidence>
<evidence type="ECO:0000256" key="1">
    <source>
        <dbReference type="SAM" id="MobiDB-lite"/>
    </source>
</evidence>
<feature type="region of interest" description="Disordered" evidence="1">
    <location>
        <begin position="635"/>
        <end position="655"/>
    </location>
</feature>
<dbReference type="Gene3D" id="1.10.1740.10">
    <property type="match status" value="1"/>
</dbReference>
<dbReference type="InterPro" id="IPR013325">
    <property type="entry name" value="RNA_pol_sigma_r2"/>
</dbReference>
<evidence type="ECO:0000259" key="3">
    <source>
        <dbReference type="Pfam" id="PF11790"/>
    </source>
</evidence>
<organism evidence="4 5">
    <name type="scientific">Sphaerisporangium corydalis</name>
    <dbReference type="NCBI Taxonomy" id="1441875"/>
    <lineage>
        <taxon>Bacteria</taxon>
        <taxon>Bacillati</taxon>
        <taxon>Actinomycetota</taxon>
        <taxon>Actinomycetes</taxon>
        <taxon>Streptosporangiales</taxon>
        <taxon>Streptosporangiaceae</taxon>
        <taxon>Sphaerisporangium</taxon>
    </lineage>
</organism>
<feature type="domain" description="RNA polymerase sigma-70 region 2" evidence="2">
    <location>
        <begin position="28"/>
        <end position="93"/>
    </location>
</feature>
<feature type="compositionally biased region" description="Low complexity" evidence="1">
    <location>
        <begin position="393"/>
        <end position="413"/>
    </location>
</feature>
<evidence type="ECO:0000259" key="2">
    <source>
        <dbReference type="Pfam" id="PF04542"/>
    </source>
</evidence>
<dbReference type="PANTHER" id="PTHR34154">
    <property type="entry name" value="ALKALI-SENSITIVE LINKAGE PROTEIN 1"/>
    <property type="match status" value="1"/>
</dbReference>
<sequence>MRGTGRSGPDTAMVTAARDGDQRALDALVADSLPLLYNIVGRALNGHDDVDDVVQETLLRVVRALPGLRDPEAYRSWLVAIAVREVRDHEQDRRTTQNRRADLDTATELPDPASDFAAVTILRLGLTDQRREVAEATRWLDGEDRALLALWWLEETGELGRADLAGALGLSGRHAAVRVQRMKEQVQTARTVTRALHADPRCPELRSLAWNWDGAPSPLWRKRFARHVRDCAVCGRRTTGLLPIDRLLSGLPLLPVPAALLLRHLPDASPAAQAAAAHLPSGPDAGYAGPDTGYPGPDAGHLALGPDAEHLSFGPDAVARALPGARPRGLLSSLSHSQVAVPAAVAGVVAVVTGAVVAGHLTAPAPRAAPPPAAAPASPSPSETPTPSPSPTPRRASATPKPSPKAAVPASSARKGVGVWRAPGVGAALARSRASWYYTWSTRHDGIGASKAVRFVPMVWGSGSVTPAALAQARSAGPYLLAFNEPDMPAQANMSVEKALSLWPKLMAAGRVLSSPAVAFDGDKPGGWLGRFMSGAAARGYRVDFIALHWYGADFRAPAATAQLKSYLQAVYKRYRKPIWLTEYALIDFSKGTRFASDAQQAAFVTASTRMMATLPYVRRYAWFGLPSSGAEPNSGLFRADGTPTRAGRAFQAAP</sequence>
<dbReference type="SUPFAM" id="SSF51445">
    <property type="entry name" value="(Trans)glycosidases"/>
    <property type="match status" value="1"/>
</dbReference>
<accession>A0ABV9EPH9</accession>
<dbReference type="RefSeq" id="WP_262846954.1">
    <property type="nucleotide sequence ID" value="NZ_JANZYP010000054.1"/>
</dbReference>
<feature type="region of interest" description="Disordered" evidence="1">
    <location>
        <begin position="364"/>
        <end position="413"/>
    </location>
</feature>
<dbReference type="InterPro" id="IPR014284">
    <property type="entry name" value="RNA_pol_sigma-70_dom"/>
</dbReference>
<gene>
    <name evidence="4" type="ORF">ACFO8L_36195</name>
</gene>
<dbReference type="InterPro" id="IPR007627">
    <property type="entry name" value="RNA_pol_sigma70_r2"/>
</dbReference>
<dbReference type="InterPro" id="IPR053183">
    <property type="entry name" value="ASL1"/>
</dbReference>
<dbReference type="SUPFAM" id="SSF88946">
    <property type="entry name" value="Sigma2 domain of RNA polymerase sigma factors"/>
    <property type="match status" value="1"/>
</dbReference>
<evidence type="ECO:0000313" key="5">
    <source>
        <dbReference type="Proteomes" id="UP001595891"/>
    </source>
</evidence>
<comment type="caution">
    <text evidence="4">The sequence shown here is derived from an EMBL/GenBank/DDBJ whole genome shotgun (WGS) entry which is preliminary data.</text>
</comment>
<feature type="region of interest" description="Disordered" evidence="1">
    <location>
        <begin position="274"/>
        <end position="301"/>
    </location>
</feature>
<reference evidence="5" key="1">
    <citation type="journal article" date="2019" name="Int. J. Syst. Evol. Microbiol.">
        <title>The Global Catalogue of Microorganisms (GCM) 10K type strain sequencing project: providing services to taxonomists for standard genome sequencing and annotation.</title>
        <authorList>
            <consortium name="The Broad Institute Genomics Platform"/>
            <consortium name="The Broad Institute Genome Sequencing Center for Infectious Disease"/>
            <person name="Wu L."/>
            <person name="Ma J."/>
        </authorList>
    </citation>
    <scope>NUCLEOTIDE SEQUENCE [LARGE SCALE GENOMIC DNA]</scope>
    <source>
        <strain evidence="5">CCUG 49560</strain>
    </source>
</reference>
<protein>
    <submittedName>
        <fullName evidence="4">Sigma-70 family RNA polymerase sigma factor</fullName>
    </submittedName>
</protein>
<dbReference type="InterPro" id="IPR024655">
    <property type="entry name" value="Asl1_glyco_hydro_catalytic"/>
</dbReference>
<keyword evidence="5" id="KW-1185">Reference proteome</keyword>
<dbReference type="InterPro" id="IPR017853">
    <property type="entry name" value="GH"/>
</dbReference>
<proteinExistence type="predicted"/>
<dbReference type="Gene3D" id="3.20.20.80">
    <property type="entry name" value="Glycosidases"/>
    <property type="match status" value="1"/>
</dbReference>
<dbReference type="EMBL" id="JBHSFN010000034">
    <property type="protein sequence ID" value="MFC4591581.1"/>
    <property type="molecule type" value="Genomic_DNA"/>
</dbReference>
<dbReference type="Proteomes" id="UP001595891">
    <property type="component" value="Unassembled WGS sequence"/>
</dbReference>
<dbReference type="Pfam" id="PF11790">
    <property type="entry name" value="Glyco_hydro_cc"/>
    <property type="match status" value="1"/>
</dbReference>
<feature type="compositionally biased region" description="Pro residues" evidence="1">
    <location>
        <begin position="367"/>
        <end position="392"/>
    </location>
</feature>
<feature type="domain" description="Asl1-like glycosyl hydrolase catalytic" evidence="3">
    <location>
        <begin position="430"/>
        <end position="651"/>
    </location>
</feature>
<dbReference type="Pfam" id="PF04542">
    <property type="entry name" value="Sigma70_r2"/>
    <property type="match status" value="1"/>
</dbReference>
<name>A0ABV9EPH9_9ACTN</name>